<reference evidence="2" key="1">
    <citation type="journal article" date="2016" name="Nat. Biotechnol.">
        <title>Sequencing wild and cultivated cassava and related species reveals extensive interspecific hybridization and genetic diversity.</title>
        <authorList>
            <person name="Bredeson J.V."/>
            <person name="Lyons J.B."/>
            <person name="Prochnik S.E."/>
            <person name="Wu G.A."/>
            <person name="Ha C.M."/>
            <person name="Edsinger-Gonzales E."/>
            <person name="Grimwood J."/>
            <person name="Schmutz J."/>
            <person name="Rabbi I.Y."/>
            <person name="Egesi C."/>
            <person name="Nauluvula P."/>
            <person name="Lebot V."/>
            <person name="Ndunguru J."/>
            <person name="Mkamilo G."/>
            <person name="Bart R.S."/>
            <person name="Setter T.L."/>
            <person name="Gleadow R.M."/>
            <person name="Kulakow P."/>
            <person name="Ferguson M.E."/>
            <person name="Rounsley S."/>
            <person name="Rokhsar D.S."/>
        </authorList>
    </citation>
    <scope>NUCLEOTIDE SEQUENCE [LARGE SCALE GENOMIC DNA]</scope>
    <source>
        <strain evidence="2">cv. AM560-2</strain>
    </source>
</reference>
<dbReference type="EMBL" id="CM004392">
    <property type="protein sequence ID" value="KAG8652545.1"/>
    <property type="molecule type" value="Genomic_DNA"/>
</dbReference>
<keyword evidence="2" id="KW-1185">Reference proteome</keyword>
<proteinExistence type="predicted"/>
<evidence type="ECO:0000313" key="2">
    <source>
        <dbReference type="Proteomes" id="UP000091857"/>
    </source>
</evidence>
<name>A0ACB7HJU5_MANES</name>
<dbReference type="Proteomes" id="UP000091857">
    <property type="component" value="Chromosome 6"/>
</dbReference>
<sequence length="147" mass="16902">MYSPMEKRRKIVMVLTLELIFVFAVVLVAFLAFPTPKKRAIFVGILCVILNIIMYASPLTVMRMVIKTKSVKYMPFFLSLANLCNGIIWVIYAMLKFDINVVLPNSLGAISGMIQIFLYAKYYKTTQWDNDEDNSRYKHEVEISSAV</sequence>
<accession>A0ACB7HJU5</accession>
<organism evidence="1 2">
    <name type="scientific">Manihot esculenta</name>
    <name type="common">Cassava</name>
    <name type="synonym">Jatropha manihot</name>
    <dbReference type="NCBI Taxonomy" id="3983"/>
    <lineage>
        <taxon>Eukaryota</taxon>
        <taxon>Viridiplantae</taxon>
        <taxon>Streptophyta</taxon>
        <taxon>Embryophyta</taxon>
        <taxon>Tracheophyta</taxon>
        <taxon>Spermatophyta</taxon>
        <taxon>Magnoliopsida</taxon>
        <taxon>eudicotyledons</taxon>
        <taxon>Gunneridae</taxon>
        <taxon>Pentapetalae</taxon>
        <taxon>rosids</taxon>
        <taxon>fabids</taxon>
        <taxon>Malpighiales</taxon>
        <taxon>Euphorbiaceae</taxon>
        <taxon>Crotonoideae</taxon>
        <taxon>Manihoteae</taxon>
        <taxon>Manihot</taxon>
    </lineage>
</organism>
<gene>
    <name evidence="1" type="ORF">MANES_06G103600v8</name>
</gene>
<evidence type="ECO:0000313" key="1">
    <source>
        <dbReference type="EMBL" id="KAG8652545.1"/>
    </source>
</evidence>
<protein>
    <submittedName>
        <fullName evidence="1">Uncharacterized protein</fullName>
    </submittedName>
</protein>
<comment type="caution">
    <text evidence="1">The sequence shown here is derived from an EMBL/GenBank/DDBJ whole genome shotgun (WGS) entry which is preliminary data.</text>
</comment>